<dbReference type="InterPro" id="IPR001943">
    <property type="entry name" value="UVR_dom"/>
</dbReference>
<comment type="subcellular location">
    <subcellularLocation>
        <location evidence="6">Cytoplasm</location>
    </subcellularLocation>
</comment>
<keyword evidence="1 6" id="KW-0963">Cytoplasm</keyword>
<dbReference type="Pfam" id="PF22920">
    <property type="entry name" value="UvrC_RNaseH"/>
    <property type="match status" value="1"/>
</dbReference>
<keyword evidence="3 6" id="KW-0228">DNA excision</keyword>
<dbReference type="InterPro" id="IPR038476">
    <property type="entry name" value="UvrC_RNase_H_dom_sf"/>
</dbReference>
<dbReference type="Proteomes" id="UP000218113">
    <property type="component" value="Unassembled WGS sequence"/>
</dbReference>
<comment type="subunit">
    <text evidence="6">Interacts with UvrB in an incision complex.</text>
</comment>
<keyword evidence="2 6" id="KW-0227">DNA damage</keyword>
<keyword evidence="6" id="KW-0742">SOS response</keyword>
<feature type="domain" description="UvrC family homology region profile" evidence="9">
    <location>
        <begin position="255"/>
        <end position="480"/>
    </location>
</feature>
<dbReference type="InterPro" id="IPR041663">
    <property type="entry name" value="DisA/LigA_HHH"/>
</dbReference>
<dbReference type="PROSITE" id="PS50164">
    <property type="entry name" value="GIY_YIG"/>
    <property type="match status" value="1"/>
</dbReference>
<evidence type="ECO:0000256" key="6">
    <source>
        <dbReference type="HAMAP-Rule" id="MF_00203"/>
    </source>
</evidence>
<dbReference type="PANTHER" id="PTHR30562:SF1">
    <property type="entry name" value="UVRABC SYSTEM PROTEIN C"/>
    <property type="match status" value="1"/>
</dbReference>
<dbReference type="GO" id="GO:0003677">
    <property type="term" value="F:DNA binding"/>
    <property type="evidence" value="ECO:0007669"/>
    <property type="project" value="UniProtKB-UniRule"/>
</dbReference>
<dbReference type="FunFam" id="3.40.1440.10:FF:000001">
    <property type="entry name" value="UvrABC system protein C"/>
    <property type="match status" value="1"/>
</dbReference>
<dbReference type="GO" id="GO:0009432">
    <property type="term" value="P:SOS response"/>
    <property type="evidence" value="ECO:0007669"/>
    <property type="project" value="UniProtKB-UniRule"/>
</dbReference>
<proteinExistence type="inferred from homology"/>
<dbReference type="Pfam" id="PF08459">
    <property type="entry name" value="UvrC_RNaseH_dom"/>
    <property type="match status" value="1"/>
</dbReference>
<dbReference type="SUPFAM" id="SSF47781">
    <property type="entry name" value="RuvA domain 2-like"/>
    <property type="match status" value="1"/>
</dbReference>
<evidence type="ECO:0000313" key="10">
    <source>
        <dbReference type="EMBL" id="PCI24415.1"/>
    </source>
</evidence>
<evidence type="ECO:0000256" key="4">
    <source>
        <dbReference type="ARBA" id="ARBA00022881"/>
    </source>
</evidence>
<comment type="similarity">
    <text evidence="6">Belongs to the UvrC family.</text>
</comment>
<dbReference type="SUPFAM" id="SSF46600">
    <property type="entry name" value="C-terminal UvrC-binding domain of UvrB"/>
    <property type="match status" value="1"/>
</dbReference>
<dbReference type="EMBL" id="NVSR01000123">
    <property type="protein sequence ID" value="PCI24415.1"/>
    <property type="molecule type" value="Genomic_DNA"/>
</dbReference>
<dbReference type="Gene3D" id="3.30.420.340">
    <property type="entry name" value="UvrC, RNAse H endonuclease domain"/>
    <property type="match status" value="1"/>
</dbReference>
<dbReference type="InterPro" id="IPR010994">
    <property type="entry name" value="RuvA_2-like"/>
</dbReference>
<dbReference type="GO" id="GO:0006289">
    <property type="term" value="P:nucleotide-excision repair"/>
    <property type="evidence" value="ECO:0007669"/>
    <property type="project" value="UniProtKB-UniRule"/>
</dbReference>
<protein>
    <recommendedName>
        <fullName evidence="6">UvrABC system protein C</fullName>
        <shortName evidence="6">Protein UvrC</shortName>
    </recommendedName>
    <alternativeName>
        <fullName evidence="6">Excinuclease ABC subunit C</fullName>
    </alternativeName>
</protein>
<name>A0A2A4SU48_9DELT</name>
<dbReference type="NCBIfam" id="TIGR00194">
    <property type="entry name" value="uvrC"/>
    <property type="match status" value="1"/>
</dbReference>
<dbReference type="GO" id="GO:0005737">
    <property type="term" value="C:cytoplasm"/>
    <property type="evidence" value="ECO:0007669"/>
    <property type="project" value="UniProtKB-SubCell"/>
</dbReference>
<dbReference type="SUPFAM" id="SSF82771">
    <property type="entry name" value="GIY-YIG endonuclease"/>
    <property type="match status" value="1"/>
</dbReference>
<dbReference type="InterPro" id="IPR047296">
    <property type="entry name" value="GIY-YIG_UvrC_Cho"/>
</dbReference>
<feature type="domain" description="GIY-YIG" evidence="8">
    <location>
        <begin position="14"/>
        <end position="93"/>
    </location>
</feature>
<dbReference type="NCBIfam" id="NF001824">
    <property type="entry name" value="PRK00558.1-5"/>
    <property type="match status" value="1"/>
</dbReference>
<dbReference type="HAMAP" id="MF_00203">
    <property type="entry name" value="UvrC"/>
    <property type="match status" value="1"/>
</dbReference>
<reference evidence="11" key="1">
    <citation type="submission" date="2017-08" db="EMBL/GenBank/DDBJ databases">
        <title>A dynamic microbial community with high functional redundancy inhabits the cold, oxic subseafloor aquifer.</title>
        <authorList>
            <person name="Tully B.J."/>
            <person name="Wheat C.G."/>
            <person name="Glazer B.T."/>
            <person name="Huber J.A."/>
        </authorList>
    </citation>
    <scope>NUCLEOTIDE SEQUENCE [LARGE SCALE GENOMIC DNA]</scope>
</reference>
<evidence type="ECO:0000256" key="1">
    <source>
        <dbReference type="ARBA" id="ARBA00022490"/>
    </source>
</evidence>
<dbReference type="CDD" id="cd10434">
    <property type="entry name" value="GIY-YIG_UvrC_Cho"/>
    <property type="match status" value="1"/>
</dbReference>
<dbReference type="InterPro" id="IPR035901">
    <property type="entry name" value="GIY-YIG_endonuc_sf"/>
</dbReference>
<evidence type="ECO:0000259" key="9">
    <source>
        <dbReference type="PROSITE" id="PS50165"/>
    </source>
</evidence>
<evidence type="ECO:0000256" key="5">
    <source>
        <dbReference type="ARBA" id="ARBA00023204"/>
    </source>
</evidence>
<dbReference type="GO" id="GO:0009381">
    <property type="term" value="F:excinuclease ABC activity"/>
    <property type="evidence" value="ECO:0007669"/>
    <property type="project" value="UniProtKB-UniRule"/>
</dbReference>
<feature type="domain" description="UVR" evidence="7">
    <location>
        <begin position="204"/>
        <end position="239"/>
    </location>
</feature>
<accession>A0A2A4SU48</accession>
<dbReference type="InterPro" id="IPR001162">
    <property type="entry name" value="UvrC_RNase_H_dom"/>
</dbReference>
<evidence type="ECO:0000256" key="3">
    <source>
        <dbReference type="ARBA" id="ARBA00022769"/>
    </source>
</evidence>
<organism evidence="10 11">
    <name type="scientific">SAR324 cluster bacterium</name>
    <dbReference type="NCBI Taxonomy" id="2024889"/>
    <lineage>
        <taxon>Bacteria</taxon>
        <taxon>Deltaproteobacteria</taxon>
        <taxon>SAR324 cluster</taxon>
    </lineage>
</organism>
<evidence type="ECO:0000256" key="2">
    <source>
        <dbReference type="ARBA" id="ARBA00022763"/>
    </source>
</evidence>
<dbReference type="PANTHER" id="PTHR30562">
    <property type="entry name" value="UVRC/OXIDOREDUCTASE"/>
    <property type="match status" value="1"/>
</dbReference>
<dbReference type="Pfam" id="PF02151">
    <property type="entry name" value="UVR"/>
    <property type="match status" value="1"/>
</dbReference>
<comment type="caution">
    <text evidence="10">The sequence shown here is derived from an EMBL/GenBank/DDBJ whole genome shotgun (WGS) entry which is preliminary data.</text>
</comment>
<evidence type="ECO:0000259" key="8">
    <source>
        <dbReference type="PROSITE" id="PS50164"/>
    </source>
</evidence>
<evidence type="ECO:0000313" key="11">
    <source>
        <dbReference type="Proteomes" id="UP000218113"/>
    </source>
</evidence>
<dbReference type="InterPro" id="IPR050066">
    <property type="entry name" value="UvrABC_protein_C"/>
</dbReference>
<comment type="function">
    <text evidence="6">The UvrABC repair system catalyzes the recognition and processing of DNA lesions. UvrC both incises the 5' and 3' sides of the lesion. The N-terminal half is responsible for the 3' incision and the C-terminal half is responsible for the 5' incision.</text>
</comment>
<dbReference type="InterPro" id="IPR036876">
    <property type="entry name" value="UVR_dom_sf"/>
</dbReference>
<dbReference type="SMART" id="SM00465">
    <property type="entry name" value="GIYc"/>
    <property type="match status" value="1"/>
</dbReference>
<dbReference type="InterPro" id="IPR004791">
    <property type="entry name" value="UvrC"/>
</dbReference>
<dbReference type="Gene3D" id="4.10.860.10">
    <property type="entry name" value="UVR domain"/>
    <property type="match status" value="1"/>
</dbReference>
<keyword evidence="4 6" id="KW-0267">Excision nuclease</keyword>
<gene>
    <name evidence="6" type="primary">uvrC</name>
    <name evidence="10" type="ORF">COB67_11635</name>
</gene>
<dbReference type="PROSITE" id="PS50165">
    <property type="entry name" value="UVRC"/>
    <property type="match status" value="1"/>
</dbReference>
<dbReference type="Pfam" id="PF01541">
    <property type="entry name" value="GIY-YIG"/>
    <property type="match status" value="1"/>
</dbReference>
<dbReference type="Pfam" id="PF12826">
    <property type="entry name" value="HHH_2"/>
    <property type="match status" value="1"/>
</dbReference>
<dbReference type="Gene3D" id="1.10.150.20">
    <property type="entry name" value="5' to 3' exonuclease, C-terminal subdomain"/>
    <property type="match status" value="1"/>
</dbReference>
<dbReference type="Gene3D" id="3.40.1440.10">
    <property type="entry name" value="GIY-YIG endonuclease"/>
    <property type="match status" value="1"/>
</dbReference>
<dbReference type="GO" id="GO:0009380">
    <property type="term" value="C:excinuclease repair complex"/>
    <property type="evidence" value="ECO:0007669"/>
    <property type="project" value="InterPro"/>
</dbReference>
<sequence length="620" mass="71271">MNEVVEEKLKLLPTEPGIYRYISREGKIIYVGKAKNLKNRVRSYFLDSNREDPRTANLLPNIYDVEWVVTNTETEALILEDQLIKSHRPRYNVQLKDDKTYPYFKLSIGEMFPRLTLVREIVKDGSLYFGPYVSVREVRSTWQTIKRYFPLRQSAMTLDGTKTFRPCLNYQLKRCLAPCTGQVAVDSYQQMVDGVLQLLKGNYDTLLNQLQERMAKEAEALKFEEAAKTRDQIKAVQRTFKKQKKVSLKKVDRDVFGLVRSGGFAGVEVLFIRNGLLLSEDFFFFKEGELYNDYEILRSTLSKLYIAGDKPLPDEILIPFPDEELAMLEEYCHSQRQKKLQIIAPQRGNKKSLVDMAVKNAVQSLQLRMKGDHADDLILKAVRQRLRLRNLPNRVECFDISNISGTNTVASMVVWEGNQAAKKDYRKYKIKSVDGPDDFASMQEVLGRRYRPEKVAEQPLPDLIIIDGGKGQLSSAVKIFEDLGMDLKQVDVVGLAKGRSEIRAGIEKGEEDYEYIVKPNQKNIIPLRKNSVTLFFLQNIRDEAHRFAITFHRQLRSKGVTHSQLEDIPGIGPQKRKNLLKHFQNLSSLKTASLSNLEKVKGISLSNAQEIYKFFHQSLP</sequence>
<dbReference type="PROSITE" id="PS50151">
    <property type="entry name" value="UVR"/>
    <property type="match status" value="1"/>
</dbReference>
<dbReference type="InterPro" id="IPR000305">
    <property type="entry name" value="GIY-YIG_endonuc"/>
</dbReference>
<keyword evidence="5 6" id="KW-0234">DNA repair</keyword>
<evidence type="ECO:0000259" key="7">
    <source>
        <dbReference type="PROSITE" id="PS50151"/>
    </source>
</evidence>
<dbReference type="AlphaFoldDB" id="A0A2A4SU48"/>